<name>W1NCJ4_9GAMM</name>
<protein>
    <submittedName>
        <fullName evidence="1">Uncharacterized protein</fullName>
    </submittedName>
</protein>
<reference evidence="1 2" key="1">
    <citation type="submission" date="2013-08" db="EMBL/GenBank/DDBJ databases">
        <title>draft genome of Halomonas huanghegensis, strain BJGMM-B45T.</title>
        <authorList>
            <person name="Miao C."/>
            <person name="Wan Y."/>
            <person name="Jin W."/>
        </authorList>
    </citation>
    <scope>NUCLEOTIDE SEQUENCE [LARGE SCALE GENOMIC DNA]</scope>
    <source>
        <strain evidence="1 2">BJGMM-B45</strain>
    </source>
</reference>
<keyword evidence="2" id="KW-1185">Reference proteome</keyword>
<dbReference type="KEGG" id="hhu:AR456_11510"/>
<organism evidence="1 2">
    <name type="scientific">Halomonas huangheensis</name>
    <dbReference type="NCBI Taxonomy" id="1178482"/>
    <lineage>
        <taxon>Bacteria</taxon>
        <taxon>Pseudomonadati</taxon>
        <taxon>Pseudomonadota</taxon>
        <taxon>Gammaproteobacteria</taxon>
        <taxon>Oceanospirillales</taxon>
        <taxon>Halomonadaceae</taxon>
        <taxon>Halomonas</taxon>
    </lineage>
</organism>
<gene>
    <name evidence="1" type="ORF">BJB45_18420</name>
</gene>
<dbReference type="EMBL" id="AVBC01000011">
    <property type="protein sequence ID" value="ERL53249.1"/>
    <property type="molecule type" value="Genomic_DNA"/>
</dbReference>
<accession>W1NCJ4</accession>
<comment type="caution">
    <text evidence="1">The sequence shown here is derived from an EMBL/GenBank/DDBJ whole genome shotgun (WGS) entry which is preliminary data.</text>
</comment>
<sequence length="82" mass="9401">MSSGRIGLEAQLSAVPGRWEWRSPGREHWQPIKLQCVALGPRLIALRWSGSTIWLWPDAMADDERHALRRHLSGYPLYPGVR</sequence>
<dbReference type="PATRIC" id="fig|1178482.3.peg.287"/>
<dbReference type="AlphaFoldDB" id="W1NCJ4"/>
<dbReference type="OrthoDB" id="6183803at2"/>
<evidence type="ECO:0000313" key="2">
    <source>
        <dbReference type="Proteomes" id="UP000019113"/>
    </source>
</evidence>
<proteinExistence type="predicted"/>
<dbReference type="Proteomes" id="UP000019113">
    <property type="component" value="Unassembled WGS sequence"/>
</dbReference>
<dbReference type="RefSeq" id="WP_021817235.1">
    <property type="nucleotide sequence ID" value="NZ_AVBC01000011.1"/>
</dbReference>
<evidence type="ECO:0000313" key="1">
    <source>
        <dbReference type="EMBL" id="ERL53249.1"/>
    </source>
</evidence>